<proteinExistence type="predicted"/>
<evidence type="ECO:0000313" key="3">
    <source>
        <dbReference type="Proteomes" id="UP000602381"/>
    </source>
</evidence>
<reference evidence="3" key="1">
    <citation type="journal article" date="2019" name="Int. J. Syst. Evol. Microbiol.">
        <title>The Global Catalogue of Microorganisms (GCM) 10K type strain sequencing project: providing services to taxonomists for standard genome sequencing and annotation.</title>
        <authorList>
            <consortium name="The Broad Institute Genomics Platform"/>
            <consortium name="The Broad Institute Genome Sequencing Center for Infectious Disease"/>
            <person name="Wu L."/>
            <person name="Ma J."/>
        </authorList>
    </citation>
    <scope>NUCLEOTIDE SEQUENCE [LARGE SCALE GENOMIC DNA]</scope>
    <source>
        <strain evidence="3">JCM 17843</strain>
    </source>
</reference>
<dbReference type="PANTHER" id="PTHR41878:SF1">
    <property type="entry name" value="TNPR PROTEIN"/>
    <property type="match status" value="1"/>
</dbReference>
<dbReference type="PANTHER" id="PTHR41878">
    <property type="entry name" value="LEXA REPRESSOR-RELATED"/>
    <property type="match status" value="1"/>
</dbReference>
<organism evidence="2 3">
    <name type="scientific">Iodidimonas muriae</name>
    <dbReference type="NCBI Taxonomy" id="261467"/>
    <lineage>
        <taxon>Bacteria</taxon>
        <taxon>Pseudomonadati</taxon>
        <taxon>Pseudomonadota</taxon>
        <taxon>Alphaproteobacteria</taxon>
        <taxon>Iodidimonadales</taxon>
        <taxon>Iodidimonadaceae</taxon>
        <taxon>Iodidimonas</taxon>
    </lineage>
</organism>
<accession>A0ABQ2LFV3</accession>
<evidence type="ECO:0000259" key="1">
    <source>
        <dbReference type="Pfam" id="PF07929"/>
    </source>
</evidence>
<dbReference type="Gene3D" id="3.10.290.30">
    <property type="entry name" value="MM3350-like"/>
    <property type="match status" value="1"/>
</dbReference>
<evidence type="ECO:0000313" key="2">
    <source>
        <dbReference type="EMBL" id="GGO16110.1"/>
    </source>
</evidence>
<comment type="caution">
    <text evidence="2">The sequence shown here is derived from an EMBL/GenBank/DDBJ whole genome shotgun (WGS) entry which is preliminary data.</text>
</comment>
<dbReference type="EMBL" id="BMOV01000010">
    <property type="protein sequence ID" value="GGO16110.1"/>
    <property type="molecule type" value="Genomic_DNA"/>
</dbReference>
<sequence length="206" mass="23304">MVTVNPKTDILQIKITLLHLKPVVWRRVLVPAGLSLKRLHDTIQAAMGWYDQHMYEFHVGERRYGARDFDDGLDPGVADANNVKLSSLVANGVERFLYVYDFGDDWRHEIVIEAAKAAEPGIDYPIFVDGERRCPPEDCGGPPGFEALLEAISDPDHPDHEDVLDWLGEPYDPDDIERYIIDAQLSRIARSRRGGMKARGRPRKTG</sequence>
<dbReference type="InterPro" id="IPR024047">
    <property type="entry name" value="MM3350-like_sf"/>
</dbReference>
<dbReference type="Proteomes" id="UP000602381">
    <property type="component" value="Unassembled WGS sequence"/>
</dbReference>
<dbReference type="Pfam" id="PF07929">
    <property type="entry name" value="PRiA4_ORF3"/>
    <property type="match status" value="1"/>
</dbReference>
<feature type="domain" description="Plasmid pRiA4b Orf3-like" evidence="1">
    <location>
        <begin position="10"/>
        <end position="177"/>
    </location>
</feature>
<gene>
    <name evidence="2" type="ORF">GCM10007972_24790</name>
</gene>
<keyword evidence="3" id="KW-1185">Reference proteome</keyword>
<dbReference type="RefSeq" id="WP_150006444.1">
    <property type="nucleotide sequence ID" value="NZ_BMOV01000010.1"/>
</dbReference>
<dbReference type="SUPFAM" id="SSF159941">
    <property type="entry name" value="MM3350-like"/>
    <property type="match status" value="1"/>
</dbReference>
<protein>
    <recommendedName>
        <fullName evidence="1">Plasmid pRiA4b Orf3-like domain-containing protein</fullName>
    </recommendedName>
</protein>
<dbReference type="InterPro" id="IPR012912">
    <property type="entry name" value="Plasmid_pRiA4b_Orf3-like"/>
</dbReference>
<name>A0ABQ2LFV3_9PROT</name>